<gene>
    <name evidence="1" type="ORF">OHC33_001729</name>
</gene>
<sequence length="382" mass="42850">MVSASRVDPFNSWPVAWHRDLEQNFRFLTNAFGPSMFGYMANNQGFDIFRTQAQLALADPAAFHSLMIISTIRQGQVAGKTVPGMSALWHRVEALRLIKERIDSGDMDKCTSEGSIYAVMVLMGIGAQWNAVDQNEFDSCALNRLILYKGGLSTVSQAHPVLEMSLYGMAVLTPGLLRSDLYTVNELSASNQQCQDTKVLLYSLLGFVRGTSGLKDKSTTALSCAQAAFAPGGPLYSLLTYTPDHPGFNDDRQQMVRKRLRQHIMLYTFSILLYASPFQVEEFIHHLQFVMRHASIWQHSLRMFDWALVADIPRGALMFPAQAWQSYEMLCAVHCLAEDLQNDLVGYCLDLLTGRVLAMESVNELMRRIRLVMFSPQSDVGP</sequence>
<dbReference type="AlphaFoldDB" id="A0AAN8FF61"/>
<dbReference type="EMBL" id="JAKLMC020000003">
    <property type="protein sequence ID" value="KAK5957356.1"/>
    <property type="molecule type" value="Genomic_DNA"/>
</dbReference>
<dbReference type="Proteomes" id="UP001316803">
    <property type="component" value="Unassembled WGS sequence"/>
</dbReference>
<protein>
    <submittedName>
        <fullName evidence="1">Uncharacterized protein</fullName>
    </submittedName>
</protein>
<proteinExistence type="predicted"/>
<evidence type="ECO:0000313" key="1">
    <source>
        <dbReference type="EMBL" id="KAK5957356.1"/>
    </source>
</evidence>
<keyword evidence="2" id="KW-1185">Reference proteome</keyword>
<organism evidence="1 2">
    <name type="scientific">Knufia fluminis</name>
    <dbReference type="NCBI Taxonomy" id="191047"/>
    <lineage>
        <taxon>Eukaryota</taxon>
        <taxon>Fungi</taxon>
        <taxon>Dikarya</taxon>
        <taxon>Ascomycota</taxon>
        <taxon>Pezizomycotina</taxon>
        <taxon>Eurotiomycetes</taxon>
        <taxon>Chaetothyriomycetidae</taxon>
        <taxon>Chaetothyriales</taxon>
        <taxon>Trichomeriaceae</taxon>
        <taxon>Knufia</taxon>
    </lineage>
</organism>
<accession>A0AAN8FF61</accession>
<comment type="caution">
    <text evidence="1">The sequence shown here is derived from an EMBL/GenBank/DDBJ whole genome shotgun (WGS) entry which is preliminary data.</text>
</comment>
<reference evidence="1 2" key="1">
    <citation type="submission" date="2022-12" db="EMBL/GenBank/DDBJ databases">
        <title>Genomic features and morphological characterization of a novel Knufia sp. strain isolated from spacecraft assembly facility.</title>
        <authorList>
            <person name="Teixeira M."/>
            <person name="Chander A.M."/>
            <person name="Stajich J.E."/>
            <person name="Venkateswaran K."/>
        </authorList>
    </citation>
    <scope>NUCLEOTIDE SEQUENCE [LARGE SCALE GENOMIC DNA]</scope>
    <source>
        <strain evidence="1 2">FJI-L2-BK-P2</strain>
    </source>
</reference>
<name>A0AAN8FF61_9EURO</name>
<dbReference type="PANTHER" id="PTHR37540:SF5">
    <property type="entry name" value="TRANSCRIPTION FACTOR DOMAIN-CONTAINING PROTEIN"/>
    <property type="match status" value="1"/>
</dbReference>
<evidence type="ECO:0000313" key="2">
    <source>
        <dbReference type="Proteomes" id="UP001316803"/>
    </source>
</evidence>
<dbReference type="PANTHER" id="PTHR37540">
    <property type="entry name" value="TRANSCRIPTION FACTOR (ACR-2), PUTATIVE-RELATED-RELATED"/>
    <property type="match status" value="1"/>
</dbReference>